<keyword evidence="2" id="KW-1185">Reference proteome</keyword>
<dbReference type="AlphaFoldDB" id="A0A2H3NLJ8"/>
<organism evidence="1 2">
    <name type="scientific">Longimonas halophila</name>
    <dbReference type="NCBI Taxonomy" id="1469170"/>
    <lineage>
        <taxon>Bacteria</taxon>
        <taxon>Pseudomonadati</taxon>
        <taxon>Rhodothermota</taxon>
        <taxon>Rhodothermia</taxon>
        <taxon>Rhodothermales</taxon>
        <taxon>Salisaetaceae</taxon>
        <taxon>Longimonas</taxon>
    </lineage>
</organism>
<accession>A0A2H3NLJ8</accession>
<evidence type="ECO:0000313" key="2">
    <source>
        <dbReference type="Proteomes" id="UP000221024"/>
    </source>
</evidence>
<comment type="caution">
    <text evidence="1">The sequence shown here is derived from an EMBL/GenBank/DDBJ whole genome shotgun (WGS) entry which is preliminary data.</text>
</comment>
<dbReference type="OrthoDB" id="1495124at2"/>
<proteinExistence type="predicted"/>
<evidence type="ECO:0000313" key="1">
    <source>
        <dbReference type="EMBL" id="PEN07014.1"/>
    </source>
</evidence>
<reference evidence="1 2" key="1">
    <citation type="submission" date="2017-10" db="EMBL/GenBank/DDBJ databases">
        <title>Draft genome of Longimonas halophila.</title>
        <authorList>
            <person name="Goh K.M."/>
            <person name="Shamsir M.S."/>
            <person name="Lim S.W."/>
        </authorList>
    </citation>
    <scope>NUCLEOTIDE SEQUENCE [LARGE SCALE GENOMIC DNA]</scope>
    <source>
        <strain evidence="1 2">KCTC 42399</strain>
    </source>
</reference>
<protein>
    <submittedName>
        <fullName evidence="1">RNA polymerase subunit sigma-54</fullName>
    </submittedName>
</protein>
<dbReference type="RefSeq" id="WP_098062042.1">
    <property type="nucleotide sequence ID" value="NZ_PDEP01000006.1"/>
</dbReference>
<sequence length="155" mass="16805">MRYLLCILLVAGGLVSSVLLTPLHAQRAPGSIGVGTQAGQPGGFTVKTYGRAPWAGVFSLGTNFRDQTVAHVHLLRERDLPESALWVFWGPSLFLGLRSLDTRSRVVAGAGARVGLNFYTERIEVYLHASPRAEGLPAPDVRIGGSVGLRYYLRF</sequence>
<dbReference type="EMBL" id="PDEP01000006">
    <property type="protein sequence ID" value="PEN07014.1"/>
    <property type="molecule type" value="Genomic_DNA"/>
</dbReference>
<name>A0A2H3NLJ8_9BACT</name>
<gene>
    <name evidence="1" type="ORF">CRI93_07695</name>
</gene>
<dbReference type="Proteomes" id="UP000221024">
    <property type="component" value="Unassembled WGS sequence"/>
</dbReference>